<gene>
    <name evidence="2" type="ORF">K1Y72_14855</name>
</gene>
<reference evidence="2 3" key="1">
    <citation type="submission" date="2021-07" db="EMBL/GenBank/DDBJ databases">
        <title>Actinomadura sp. PM05-2 isolated from lichen.</title>
        <authorList>
            <person name="Somphong A."/>
            <person name="Phongsopitanun W."/>
            <person name="Tanasupawat S."/>
            <person name="Peongsungnone V."/>
        </authorList>
    </citation>
    <scope>NUCLEOTIDE SEQUENCE [LARGE SCALE GENOMIC DNA]</scope>
    <source>
        <strain evidence="2 3">PM05-2</strain>
    </source>
</reference>
<comment type="caution">
    <text evidence="2">The sequence shown here is derived from an EMBL/GenBank/DDBJ whole genome shotgun (WGS) entry which is preliminary data.</text>
</comment>
<feature type="compositionally biased region" description="Low complexity" evidence="1">
    <location>
        <begin position="109"/>
        <end position="120"/>
    </location>
</feature>
<dbReference type="EMBL" id="JAIBOA010000008">
    <property type="protein sequence ID" value="MBW8483664.1"/>
    <property type="molecule type" value="Genomic_DNA"/>
</dbReference>
<sequence>MPDASAPVRRRPVLGAALLGAGALAVPLLGGCRRADATKASARAEVPVLVGAMAAEQDLIALYEAARGAHAALAGVLDPILAHHREHLDVLRRHYLPGSGDRAGEGGATPSPHTTTVPSSRSKALAALRAAESRAAAARVADVTEASAGLAQLLASIGACEAGHAAFLARPA</sequence>
<protein>
    <recommendedName>
        <fullName evidence="4">Ferritin-like domain-containing protein</fullName>
    </recommendedName>
</protein>
<evidence type="ECO:0000313" key="3">
    <source>
        <dbReference type="Proteomes" id="UP000774570"/>
    </source>
</evidence>
<name>A0ABS7FTD5_9ACTN</name>
<evidence type="ECO:0000256" key="1">
    <source>
        <dbReference type="SAM" id="MobiDB-lite"/>
    </source>
</evidence>
<evidence type="ECO:0008006" key="4">
    <source>
        <dbReference type="Google" id="ProtNLM"/>
    </source>
</evidence>
<dbReference type="RefSeq" id="WP_220166882.1">
    <property type="nucleotide sequence ID" value="NZ_JAIBOA010000008.1"/>
</dbReference>
<feature type="region of interest" description="Disordered" evidence="1">
    <location>
        <begin position="99"/>
        <end position="120"/>
    </location>
</feature>
<proteinExistence type="predicted"/>
<dbReference type="InterPro" id="IPR006311">
    <property type="entry name" value="TAT_signal"/>
</dbReference>
<dbReference type="Proteomes" id="UP000774570">
    <property type="component" value="Unassembled WGS sequence"/>
</dbReference>
<organism evidence="2 3">
    <name type="scientific">Actinomadura parmotrematis</name>
    <dbReference type="NCBI Taxonomy" id="2864039"/>
    <lineage>
        <taxon>Bacteria</taxon>
        <taxon>Bacillati</taxon>
        <taxon>Actinomycetota</taxon>
        <taxon>Actinomycetes</taxon>
        <taxon>Streptosporangiales</taxon>
        <taxon>Thermomonosporaceae</taxon>
        <taxon>Actinomadura</taxon>
    </lineage>
</organism>
<evidence type="ECO:0000313" key="2">
    <source>
        <dbReference type="EMBL" id="MBW8483664.1"/>
    </source>
</evidence>
<dbReference type="PROSITE" id="PS51318">
    <property type="entry name" value="TAT"/>
    <property type="match status" value="1"/>
</dbReference>
<accession>A0ABS7FTD5</accession>
<keyword evidence="3" id="KW-1185">Reference proteome</keyword>